<gene>
    <name evidence="1" type="ORF">MSG28_011760</name>
</gene>
<comment type="caution">
    <text evidence="1">The sequence shown here is derived from an EMBL/GenBank/DDBJ whole genome shotgun (WGS) entry which is preliminary data.</text>
</comment>
<evidence type="ECO:0000313" key="2">
    <source>
        <dbReference type="Proteomes" id="UP001064048"/>
    </source>
</evidence>
<dbReference type="EMBL" id="CM046120">
    <property type="protein sequence ID" value="KAI8437437.1"/>
    <property type="molecule type" value="Genomic_DNA"/>
</dbReference>
<accession>A0ACC0KLP0</accession>
<protein>
    <submittedName>
        <fullName evidence="1">Uncharacterized protein</fullName>
    </submittedName>
</protein>
<reference evidence="1 2" key="1">
    <citation type="journal article" date="2022" name="Genome Biol. Evol.">
        <title>The Spruce Budworm Genome: Reconstructing the Evolutionary History of Antifreeze Proteins.</title>
        <authorList>
            <person name="Beliveau C."/>
            <person name="Gagne P."/>
            <person name="Picq S."/>
            <person name="Vernygora O."/>
            <person name="Keeling C.I."/>
            <person name="Pinkney K."/>
            <person name="Doucet D."/>
            <person name="Wen F."/>
            <person name="Johnston J.S."/>
            <person name="Maaroufi H."/>
            <person name="Boyle B."/>
            <person name="Laroche J."/>
            <person name="Dewar K."/>
            <person name="Juretic N."/>
            <person name="Blackburn G."/>
            <person name="Nisole A."/>
            <person name="Brunet B."/>
            <person name="Brandao M."/>
            <person name="Lumley L."/>
            <person name="Duan J."/>
            <person name="Quan G."/>
            <person name="Lucarotti C.J."/>
            <person name="Roe A.D."/>
            <person name="Sperling F.A.H."/>
            <person name="Levesque R.C."/>
            <person name="Cusson M."/>
        </authorList>
    </citation>
    <scope>NUCLEOTIDE SEQUENCE [LARGE SCALE GENOMIC DNA]</scope>
    <source>
        <strain evidence="1">Glfc:IPQL:Cfum</strain>
    </source>
</reference>
<organism evidence="1 2">
    <name type="scientific">Choristoneura fumiferana</name>
    <name type="common">Spruce budworm moth</name>
    <name type="synonym">Archips fumiferana</name>
    <dbReference type="NCBI Taxonomy" id="7141"/>
    <lineage>
        <taxon>Eukaryota</taxon>
        <taxon>Metazoa</taxon>
        <taxon>Ecdysozoa</taxon>
        <taxon>Arthropoda</taxon>
        <taxon>Hexapoda</taxon>
        <taxon>Insecta</taxon>
        <taxon>Pterygota</taxon>
        <taxon>Neoptera</taxon>
        <taxon>Endopterygota</taxon>
        <taxon>Lepidoptera</taxon>
        <taxon>Glossata</taxon>
        <taxon>Ditrysia</taxon>
        <taxon>Tortricoidea</taxon>
        <taxon>Tortricidae</taxon>
        <taxon>Tortricinae</taxon>
        <taxon>Choristoneura</taxon>
    </lineage>
</organism>
<proteinExistence type="predicted"/>
<sequence length="139" mass="16318">MGRGRKLLFDVMVFSVSFYVSYTLMSYSIERFRSKSLLLEDLEKEDKCSMEVAVVCGRSKVVRTRHPRDQRWALPATEPAIARCRYVERDVSALLRLKMGEKHAHTHYYAPIHMSDFKKFVIAFCRLHRRMQPSLLSSD</sequence>
<evidence type="ECO:0000313" key="1">
    <source>
        <dbReference type="EMBL" id="KAI8437437.1"/>
    </source>
</evidence>
<keyword evidence="2" id="KW-1185">Reference proteome</keyword>
<name>A0ACC0KLP0_CHOFU</name>
<dbReference type="Proteomes" id="UP001064048">
    <property type="component" value="Chromosome 20"/>
</dbReference>